<dbReference type="Proteomes" id="UP000429555">
    <property type="component" value="Unassembled WGS sequence"/>
</dbReference>
<dbReference type="EMBL" id="WKJZ01000001">
    <property type="protein sequence ID" value="MVW74102.1"/>
    <property type="molecule type" value="Genomic_DNA"/>
</dbReference>
<evidence type="ECO:0000256" key="2">
    <source>
        <dbReference type="SAM" id="Phobius"/>
    </source>
</evidence>
<feature type="domain" description="Predicted membrane protein YciQ-like C-terminal" evidence="5">
    <location>
        <begin position="272"/>
        <end position="559"/>
    </location>
</feature>
<dbReference type="AlphaFoldDB" id="A0A6I4KTW7"/>
<protein>
    <submittedName>
        <fullName evidence="6">DUF2207 domain-containing protein</fullName>
    </submittedName>
</protein>
<keyword evidence="2" id="KW-1133">Transmembrane helix</keyword>
<keyword evidence="3" id="KW-0732">Signal</keyword>
<dbReference type="Pfam" id="PF20990">
    <property type="entry name" value="DUF2207_C"/>
    <property type="match status" value="1"/>
</dbReference>
<feature type="transmembrane region" description="Helical" evidence="2">
    <location>
        <begin position="476"/>
        <end position="496"/>
    </location>
</feature>
<evidence type="ECO:0000313" key="6">
    <source>
        <dbReference type="EMBL" id="MVW74102.1"/>
    </source>
</evidence>
<dbReference type="InterPro" id="IPR048389">
    <property type="entry name" value="YciQ-like_C"/>
</dbReference>
<accession>A0A6I4KTW7</accession>
<reference evidence="6 7" key="1">
    <citation type="submission" date="2019-11" db="EMBL/GenBank/DDBJ databases">
        <title>Pseudomonas flavidum sp. nov., isolated from Baiyang Lake.</title>
        <authorList>
            <person name="Zhao Y."/>
        </authorList>
    </citation>
    <scope>NUCLEOTIDE SEQUENCE [LARGE SCALE GENOMIC DNA]</scope>
    <source>
        <strain evidence="7">R-22-3 w-18</strain>
    </source>
</reference>
<feature type="signal peptide" evidence="3">
    <location>
        <begin position="1"/>
        <end position="21"/>
    </location>
</feature>
<sequence length="636" mass="69658">MKGWRACVLLVLCLLAPAALAEELIEDFSVRIEVQRDGSLLVTERISVQARGQEIRRGIYRDLPVRYQLDSGLEAHAPIELLEVLRDGRPEPFHEENLGAYRRYYLGSANHLLNDGRYEYQLRYRTERQLLHHPERDELYWNVTGNGWSFPIRAASVEVQLPAGARIQNWAAYTGAAGEQGQAHELLVLEEARFGLRTTAPLAPYQGLTIALDWPAGLVARPSAEEQALQGLRDNLGLALGGGLLLGLLLFYLRSWWKLGRDPRKGLIIPLFAPPEGMGPACAGYLWHKGFSKGFDSARALAISITELAIGGRLQLEDDARKGRYSLSRSGEGQPWREEQAWLNTVFANAEAPPLQLGGSYQSRLGEGLSELTSLLLDTGKQWFSRNYGRWTLGLLWALLGCGLMLFFSLHSGDEMGQAFAGLLFALAFGGPALGMLVMAWRQPSWKSRLFMSLAGLMFLWPAPVGLWLLTEVVNSWVLLLLAAYVLLVLLFFFLLPAPTQEGRRLLDQLEGYRNYLQLAEGDSLARAGAAPAMSIALYEQHLPYAMALGVEEQWTARFSEALASGLIDPAQRDYQPRWYRSREPLSAKALGSSLAGGLSRATASTSRPPSSSSSGGSSGGGSSGGGRGGGGGGGW</sequence>
<feature type="chain" id="PRO_5026064934" evidence="3">
    <location>
        <begin position="22"/>
        <end position="636"/>
    </location>
</feature>
<evidence type="ECO:0000256" key="1">
    <source>
        <dbReference type="SAM" id="MobiDB-lite"/>
    </source>
</evidence>
<feature type="region of interest" description="Disordered" evidence="1">
    <location>
        <begin position="597"/>
        <end position="636"/>
    </location>
</feature>
<evidence type="ECO:0000259" key="4">
    <source>
        <dbReference type="Pfam" id="PF09972"/>
    </source>
</evidence>
<feature type="transmembrane region" description="Helical" evidence="2">
    <location>
        <begin position="236"/>
        <end position="257"/>
    </location>
</feature>
<dbReference type="RefSeq" id="WP_160343075.1">
    <property type="nucleotide sequence ID" value="NZ_WKJZ01000001.1"/>
</dbReference>
<feature type="transmembrane region" description="Helical" evidence="2">
    <location>
        <begin position="450"/>
        <end position="470"/>
    </location>
</feature>
<keyword evidence="7" id="KW-1185">Reference proteome</keyword>
<feature type="compositionally biased region" description="Gly residues" evidence="1">
    <location>
        <begin position="617"/>
        <end position="636"/>
    </location>
</feature>
<comment type="caution">
    <text evidence="6">The sequence shown here is derived from an EMBL/GenBank/DDBJ whole genome shotgun (WGS) entry which is preliminary data.</text>
</comment>
<feature type="domain" description="DUF2207" evidence="4">
    <location>
        <begin position="25"/>
        <end position="212"/>
    </location>
</feature>
<dbReference type="InterPro" id="IPR018702">
    <property type="entry name" value="DUF2207"/>
</dbReference>
<feature type="transmembrane region" description="Helical" evidence="2">
    <location>
        <begin position="391"/>
        <end position="410"/>
    </location>
</feature>
<evidence type="ECO:0000259" key="5">
    <source>
        <dbReference type="Pfam" id="PF20990"/>
    </source>
</evidence>
<organism evidence="6 7">
    <name type="scientific">Pseudomonas xionganensis</name>
    <dbReference type="NCBI Taxonomy" id="2654845"/>
    <lineage>
        <taxon>Bacteria</taxon>
        <taxon>Pseudomonadati</taxon>
        <taxon>Pseudomonadota</taxon>
        <taxon>Gammaproteobacteria</taxon>
        <taxon>Pseudomonadales</taxon>
        <taxon>Pseudomonadaceae</taxon>
        <taxon>Pseudomonas</taxon>
    </lineage>
</organism>
<dbReference type="Pfam" id="PF09972">
    <property type="entry name" value="DUF2207"/>
    <property type="match status" value="1"/>
</dbReference>
<evidence type="ECO:0000313" key="7">
    <source>
        <dbReference type="Proteomes" id="UP000429555"/>
    </source>
</evidence>
<feature type="compositionally biased region" description="Low complexity" evidence="1">
    <location>
        <begin position="607"/>
        <end position="616"/>
    </location>
</feature>
<proteinExistence type="predicted"/>
<gene>
    <name evidence="6" type="ORF">GJV18_02120</name>
</gene>
<keyword evidence="2" id="KW-0472">Membrane</keyword>
<keyword evidence="2" id="KW-0812">Transmembrane</keyword>
<feature type="transmembrane region" description="Helical" evidence="2">
    <location>
        <begin position="416"/>
        <end position="438"/>
    </location>
</feature>
<evidence type="ECO:0000256" key="3">
    <source>
        <dbReference type="SAM" id="SignalP"/>
    </source>
</evidence>
<name>A0A6I4KTW7_9PSED</name>